<evidence type="ECO:0000313" key="8">
    <source>
        <dbReference type="EMBL" id="PHN07533.1"/>
    </source>
</evidence>
<dbReference type="Proteomes" id="UP000223913">
    <property type="component" value="Unassembled WGS sequence"/>
</dbReference>
<protein>
    <submittedName>
        <fullName evidence="8">RagB/SusD family nutrient uptake outer membrane protein</fullName>
    </submittedName>
</protein>
<dbReference type="Pfam" id="PF14322">
    <property type="entry name" value="SusD-like_3"/>
    <property type="match status" value="1"/>
</dbReference>
<dbReference type="RefSeq" id="WP_099148983.1">
    <property type="nucleotide sequence ID" value="NZ_PDUD01000009.1"/>
</dbReference>
<keyword evidence="4" id="KW-0472">Membrane</keyword>
<comment type="caution">
    <text evidence="8">The sequence shown here is derived from an EMBL/GenBank/DDBJ whole genome shotgun (WGS) entry which is preliminary data.</text>
</comment>
<keyword evidence="3" id="KW-0732">Signal</keyword>
<accession>A0A2D0NIF1</accession>
<evidence type="ECO:0000256" key="1">
    <source>
        <dbReference type="ARBA" id="ARBA00004442"/>
    </source>
</evidence>
<dbReference type="PROSITE" id="PS51257">
    <property type="entry name" value="PROKAR_LIPOPROTEIN"/>
    <property type="match status" value="1"/>
</dbReference>
<proteinExistence type="inferred from homology"/>
<evidence type="ECO:0000259" key="6">
    <source>
        <dbReference type="Pfam" id="PF07980"/>
    </source>
</evidence>
<dbReference type="AlphaFoldDB" id="A0A2D0NIF1"/>
<dbReference type="InterPro" id="IPR012944">
    <property type="entry name" value="SusD_RagB_dom"/>
</dbReference>
<evidence type="ECO:0000259" key="7">
    <source>
        <dbReference type="Pfam" id="PF14322"/>
    </source>
</evidence>
<dbReference type="SUPFAM" id="SSF48452">
    <property type="entry name" value="TPR-like"/>
    <property type="match status" value="1"/>
</dbReference>
<evidence type="ECO:0000256" key="2">
    <source>
        <dbReference type="ARBA" id="ARBA00006275"/>
    </source>
</evidence>
<keyword evidence="5" id="KW-0998">Cell outer membrane</keyword>
<comment type="subcellular location">
    <subcellularLocation>
        <location evidence="1">Cell outer membrane</location>
    </subcellularLocation>
</comment>
<evidence type="ECO:0000313" key="9">
    <source>
        <dbReference type="Proteomes" id="UP000223913"/>
    </source>
</evidence>
<feature type="domain" description="RagB/SusD" evidence="6">
    <location>
        <begin position="274"/>
        <end position="582"/>
    </location>
</feature>
<reference evidence="8 9" key="1">
    <citation type="submission" date="2017-10" db="EMBL/GenBank/DDBJ databases">
        <title>The draft genome sequence of Lewinella nigricans NBRC 102662.</title>
        <authorList>
            <person name="Wang K."/>
        </authorList>
    </citation>
    <scope>NUCLEOTIDE SEQUENCE [LARGE SCALE GENOMIC DNA]</scope>
    <source>
        <strain evidence="8 9">NBRC 102662</strain>
    </source>
</reference>
<evidence type="ECO:0000256" key="3">
    <source>
        <dbReference type="ARBA" id="ARBA00022729"/>
    </source>
</evidence>
<evidence type="ECO:0000256" key="5">
    <source>
        <dbReference type="ARBA" id="ARBA00023237"/>
    </source>
</evidence>
<dbReference type="OrthoDB" id="9792139at2"/>
<feature type="domain" description="SusD-like N-terminal" evidence="7">
    <location>
        <begin position="28"/>
        <end position="228"/>
    </location>
</feature>
<dbReference type="Pfam" id="PF07980">
    <property type="entry name" value="SusD_RagB"/>
    <property type="match status" value="1"/>
</dbReference>
<evidence type="ECO:0000256" key="4">
    <source>
        <dbReference type="ARBA" id="ARBA00023136"/>
    </source>
</evidence>
<dbReference type="Gene3D" id="1.25.40.390">
    <property type="match status" value="1"/>
</dbReference>
<gene>
    <name evidence="8" type="ORF">CRP01_05375</name>
</gene>
<sequence length="582" mass="65442">MRIFDHYKITFVALMACMVFMVSCGDDFLEVEPTGQLAESTLANKAGIEGLLIGAYATLNGEFGNRFEGPNRWVTGGILGGDANKGTDPGDYSTINPIQRYEINPTNGDINNLWRGRYEGISRCNYVLRLLPAAEDITEAEATRIAAEARMLRAHFYFDLKIQFNSIPYIDETLDYGLGIEEVPNSPDIWDKIEADFQFAFDNLPETQAQIGRVNKWAAGAYLGKTYLFQEKWSQAKSMFDQVIANGVTPSGDKYALLDDFAQIYNAENDNHAEAVFAVQSANNTGSTANANYFDDLNYPYNTGSDGPGNCCGFNQPSFSLVNSFRVDANGLPLLDGSYNTAANEVKHDYGLATSDSFEEDNGPLDPRLDHSVGRRGIPYLDWIEHPGNDWIRNQAYAGPFSPKKYIYYRTQENSFTDGSSWTRGYAIMNFTIIRYADVLLMAAEAEAELGNLDQALEYVNMVRERAANEEHWVKEYDGSGNAANYSIGLYTSADFDTQDKALERIYFERKLELNNEGHRFFDLVRWGMANEELNAYLDWEAQYLTTMFGGANYTDTYKWLPIPQTQIDIHPEGVLTQNPGY</sequence>
<organism evidence="8 9">
    <name type="scientific">Flavilitoribacter nigricans (strain ATCC 23147 / DSM 23189 / NBRC 102662 / NCIMB 1420 / SS-2)</name>
    <name type="common">Lewinella nigricans</name>
    <dbReference type="NCBI Taxonomy" id="1122177"/>
    <lineage>
        <taxon>Bacteria</taxon>
        <taxon>Pseudomonadati</taxon>
        <taxon>Bacteroidota</taxon>
        <taxon>Saprospiria</taxon>
        <taxon>Saprospirales</taxon>
        <taxon>Lewinellaceae</taxon>
        <taxon>Flavilitoribacter</taxon>
    </lineage>
</organism>
<keyword evidence="9" id="KW-1185">Reference proteome</keyword>
<dbReference type="InterPro" id="IPR011990">
    <property type="entry name" value="TPR-like_helical_dom_sf"/>
</dbReference>
<dbReference type="GO" id="GO:0009279">
    <property type="term" value="C:cell outer membrane"/>
    <property type="evidence" value="ECO:0007669"/>
    <property type="project" value="UniProtKB-SubCell"/>
</dbReference>
<comment type="similarity">
    <text evidence="2">Belongs to the SusD family.</text>
</comment>
<dbReference type="EMBL" id="PDUD01000009">
    <property type="protein sequence ID" value="PHN07533.1"/>
    <property type="molecule type" value="Genomic_DNA"/>
</dbReference>
<dbReference type="InterPro" id="IPR033985">
    <property type="entry name" value="SusD-like_N"/>
</dbReference>
<name>A0A2D0NIF1_FLAN2</name>